<reference evidence="6" key="1">
    <citation type="journal article" date="2014" name="Front. Microbiol.">
        <title>High frequency of phylogenetically diverse reductive dehalogenase-homologous genes in deep subseafloor sedimentary metagenomes.</title>
        <authorList>
            <person name="Kawai M."/>
            <person name="Futagami T."/>
            <person name="Toyoda A."/>
            <person name="Takaki Y."/>
            <person name="Nishi S."/>
            <person name="Hori S."/>
            <person name="Arai W."/>
            <person name="Tsubouchi T."/>
            <person name="Morono Y."/>
            <person name="Uchiyama I."/>
            <person name="Ito T."/>
            <person name="Fujiyama A."/>
            <person name="Inagaki F."/>
            <person name="Takami H."/>
        </authorList>
    </citation>
    <scope>NUCLEOTIDE SEQUENCE</scope>
    <source>
        <strain evidence="6">Expedition CK06-06</strain>
    </source>
</reference>
<dbReference type="Gene3D" id="2.30.40.10">
    <property type="entry name" value="Urease, subunit C, domain 1"/>
    <property type="match status" value="1"/>
</dbReference>
<dbReference type="InterPro" id="IPR006680">
    <property type="entry name" value="Amidohydro-rel"/>
</dbReference>
<dbReference type="Pfam" id="PF01979">
    <property type="entry name" value="Amidohydro_1"/>
    <property type="match status" value="1"/>
</dbReference>
<dbReference type="AlphaFoldDB" id="X1NVP1"/>
<dbReference type="PANTHER" id="PTHR11113">
    <property type="entry name" value="N-ACETYLGLUCOSAMINE-6-PHOSPHATE DEACETYLASE"/>
    <property type="match status" value="1"/>
</dbReference>
<dbReference type="GO" id="GO:0008448">
    <property type="term" value="F:N-acetylglucosamine-6-phosphate deacetylase activity"/>
    <property type="evidence" value="ECO:0007669"/>
    <property type="project" value="InterPro"/>
</dbReference>
<protein>
    <recommendedName>
        <fullName evidence="5">Amidohydrolase-related domain-containing protein</fullName>
    </recommendedName>
</protein>
<comment type="similarity">
    <text evidence="1">Belongs to the metallo-dependent hydrolases superfamily. NagA family.</text>
</comment>
<gene>
    <name evidence="6" type="ORF">S06H3_31577</name>
</gene>
<dbReference type="Gene3D" id="3.20.20.140">
    <property type="entry name" value="Metal-dependent hydrolases"/>
    <property type="match status" value="1"/>
</dbReference>
<dbReference type="SUPFAM" id="SSF51556">
    <property type="entry name" value="Metallo-dependent hydrolases"/>
    <property type="match status" value="1"/>
</dbReference>
<dbReference type="PANTHER" id="PTHR11113:SF14">
    <property type="entry name" value="N-ACETYLGLUCOSAMINE-6-PHOSPHATE DEACETYLASE"/>
    <property type="match status" value="1"/>
</dbReference>
<dbReference type="InterPro" id="IPR032466">
    <property type="entry name" value="Metal_Hydrolase"/>
</dbReference>
<accession>X1NVP1</accession>
<sequence>GLHLEGPHVGRGKEAGAQNVEFARDPDVGELEGLVEASGGNIRRVTLAPELPRALEYIKRAKELGITVAAGHTNATYEEAVAGFDEGITICNHLFNGMRLFHHREPGIIGACLVRDDVYAEMIADMIHLHPAAINTAIKAKGLEKTILITDAIATVGLPDGEYELGGLETVVKDGISRVKATGRLAGSTLTMDLAIKNLVTKLNLDLKDAVGMATSNPADALNLSDRGRLIPGCVANVTIFDSGFNVLVTIVKGKVLYGGTR</sequence>
<dbReference type="InterPro" id="IPR011059">
    <property type="entry name" value="Metal-dep_hydrolase_composite"/>
</dbReference>
<evidence type="ECO:0000256" key="3">
    <source>
        <dbReference type="ARBA" id="ARBA00022801"/>
    </source>
</evidence>
<evidence type="ECO:0000259" key="5">
    <source>
        <dbReference type="Pfam" id="PF01979"/>
    </source>
</evidence>
<organism evidence="6">
    <name type="scientific">marine sediment metagenome</name>
    <dbReference type="NCBI Taxonomy" id="412755"/>
    <lineage>
        <taxon>unclassified sequences</taxon>
        <taxon>metagenomes</taxon>
        <taxon>ecological metagenomes</taxon>
    </lineage>
</organism>
<dbReference type="NCBIfam" id="TIGR00221">
    <property type="entry name" value="nagA"/>
    <property type="match status" value="1"/>
</dbReference>
<dbReference type="InterPro" id="IPR003764">
    <property type="entry name" value="GlcNAc_6-P_deAcase"/>
</dbReference>
<proteinExistence type="inferred from homology"/>
<dbReference type="GO" id="GO:0046872">
    <property type="term" value="F:metal ion binding"/>
    <property type="evidence" value="ECO:0007669"/>
    <property type="project" value="UniProtKB-KW"/>
</dbReference>
<feature type="non-terminal residue" evidence="6">
    <location>
        <position position="1"/>
    </location>
</feature>
<evidence type="ECO:0000256" key="4">
    <source>
        <dbReference type="ARBA" id="ARBA00023277"/>
    </source>
</evidence>
<evidence type="ECO:0000256" key="1">
    <source>
        <dbReference type="ARBA" id="ARBA00010716"/>
    </source>
</evidence>
<keyword evidence="4" id="KW-0119">Carbohydrate metabolism</keyword>
<evidence type="ECO:0000313" key="6">
    <source>
        <dbReference type="EMBL" id="GAI22729.1"/>
    </source>
</evidence>
<keyword evidence="2" id="KW-0479">Metal-binding</keyword>
<keyword evidence="3" id="KW-0378">Hydrolase</keyword>
<name>X1NVP1_9ZZZZ</name>
<feature type="domain" description="Amidohydrolase-related" evidence="5">
    <location>
        <begin position="29"/>
        <end position="256"/>
    </location>
</feature>
<evidence type="ECO:0000256" key="2">
    <source>
        <dbReference type="ARBA" id="ARBA00022723"/>
    </source>
</evidence>
<dbReference type="GO" id="GO:0006046">
    <property type="term" value="P:N-acetylglucosamine catabolic process"/>
    <property type="evidence" value="ECO:0007669"/>
    <property type="project" value="TreeGrafter"/>
</dbReference>
<comment type="caution">
    <text evidence="6">The sequence shown here is derived from an EMBL/GenBank/DDBJ whole genome shotgun (WGS) entry which is preliminary data.</text>
</comment>
<dbReference type="EMBL" id="BARV01018711">
    <property type="protein sequence ID" value="GAI22729.1"/>
    <property type="molecule type" value="Genomic_DNA"/>
</dbReference>